<protein>
    <submittedName>
        <fullName evidence="2">Uncharacterized protein</fullName>
    </submittedName>
</protein>
<proteinExistence type="predicted"/>
<dbReference type="KEGG" id="rir:BN877_II0514"/>
<dbReference type="HOGENOM" id="CLU_2411159_0_0_5"/>
<accession>U4PZ82</accession>
<evidence type="ECO:0000256" key="1">
    <source>
        <dbReference type="SAM" id="MobiDB-lite"/>
    </source>
</evidence>
<dbReference type="Proteomes" id="UP000016944">
    <property type="component" value="Chromosome II"/>
</dbReference>
<dbReference type="AlphaFoldDB" id="U4PZ82"/>
<dbReference type="EMBL" id="HG518323">
    <property type="protein sequence ID" value="CDI10314.1"/>
    <property type="molecule type" value="Genomic_DNA"/>
</dbReference>
<organism evidence="2 3">
    <name type="scientific">Agrobacterium pusense</name>
    <dbReference type="NCBI Taxonomy" id="648995"/>
    <lineage>
        <taxon>Bacteria</taxon>
        <taxon>Pseudomonadati</taxon>
        <taxon>Pseudomonadota</taxon>
        <taxon>Alphaproteobacteria</taxon>
        <taxon>Hyphomicrobiales</taxon>
        <taxon>Rhizobiaceae</taxon>
        <taxon>Rhizobium/Agrobacterium group</taxon>
        <taxon>Agrobacterium</taxon>
    </lineage>
</organism>
<evidence type="ECO:0000313" key="2">
    <source>
        <dbReference type="EMBL" id="CDI10314.1"/>
    </source>
</evidence>
<sequence length="92" mass="10607">MTRNHHSPFVPSWMSMPISGGNGGRESRCFVRKRWKFGHNSAVVTLDGSGAGGARRYRLRHNRARNVKKYNKTEKLSKGFTQYLEKIRIKSQ</sequence>
<reference evidence="2 3" key="1">
    <citation type="journal article" date="2013" name="Genome Announc.">
        <title>Complete Genome Sequence of the Sesbania Symbiont and Rice Growth-Promoting Endophyte Rhizobium sp. Strain IRBG74.</title>
        <authorList>
            <person name="Crook M.B."/>
            <person name="Mitra S."/>
            <person name="Ane J.M."/>
            <person name="Sadowsky M.J."/>
            <person name="Gyaneshwar P."/>
        </authorList>
    </citation>
    <scope>NUCLEOTIDE SEQUENCE [LARGE SCALE GENOMIC DNA]</scope>
    <source>
        <strain evidence="2 3">IRBG74</strain>
    </source>
</reference>
<feature type="region of interest" description="Disordered" evidence="1">
    <location>
        <begin position="1"/>
        <end position="22"/>
    </location>
</feature>
<evidence type="ECO:0000313" key="3">
    <source>
        <dbReference type="Proteomes" id="UP000016944"/>
    </source>
</evidence>
<name>U4PZ82_9HYPH</name>
<gene>
    <name evidence="2" type="ORF">BN877_II0514</name>
</gene>